<evidence type="ECO:0000256" key="1">
    <source>
        <dbReference type="SAM" id="MobiDB-lite"/>
    </source>
</evidence>
<proteinExistence type="predicted"/>
<feature type="compositionally biased region" description="Basic and acidic residues" evidence="1">
    <location>
        <begin position="247"/>
        <end position="260"/>
    </location>
</feature>
<dbReference type="EMBL" id="DWVP01000023">
    <property type="protein sequence ID" value="HJC85803.1"/>
    <property type="molecule type" value="Genomic_DNA"/>
</dbReference>
<sequence length="277" mass="29387">MNTPEKNTKKNTEQTAPEYGRAWFTALNCGDTPTSGSLLTGQTTLADGTVAPLAAVVPDADSRFPRARNGEVGLRESLELAAWVRGLDSDTSVPLILVIDVPSQAYGIVEERFGLNTTMATAVNAIAQQRLDGRPIVALVVGKAISGAFLTSGLQANRIVMLDHDGVQVQVMGKKAAARITRRSVEQMEAAAKNVPAMAFDGASFVTLGGVFDTVAPSNPADPAGDDLTAAREAVGRALADIRESGDRDLRSRLESEAAKRSRALSRTVRQEVDAQW</sequence>
<dbReference type="Pfam" id="PF06833">
    <property type="entry name" value="MdcE"/>
    <property type="match status" value="1"/>
</dbReference>
<name>A0A9D2QEM8_9CORY</name>
<dbReference type="InterPro" id="IPR029045">
    <property type="entry name" value="ClpP/crotonase-like_dom_sf"/>
</dbReference>
<comment type="caution">
    <text evidence="2">The sequence shown here is derived from an EMBL/GenBank/DDBJ whole genome shotgun (WGS) entry which is preliminary data.</text>
</comment>
<dbReference type="AlphaFoldDB" id="A0A9D2QEM8"/>
<reference evidence="2" key="2">
    <citation type="submission" date="2021-04" db="EMBL/GenBank/DDBJ databases">
        <authorList>
            <person name="Gilroy R."/>
        </authorList>
    </citation>
    <scope>NUCLEOTIDE SEQUENCE</scope>
    <source>
        <strain evidence="2">ChiHjej13B12-4958</strain>
    </source>
</reference>
<evidence type="ECO:0000313" key="2">
    <source>
        <dbReference type="EMBL" id="HJC85803.1"/>
    </source>
</evidence>
<gene>
    <name evidence="2" type="ORF">H9751_09725</name>
</gene>
<dbReference type="Gene3D" id="3.90.226.10">
    <property type="entry name" value="2-enoyl-CoA Hydratase, Chain A, domain 1"/>
    <property type="match status" value="1"/>
</dbReference>
<evidence type="ECO:0000313" key="3">
    <source>
        <dbReference type="Proteomes" id="UP000823858"/>
    </source>
</evidence>
<protein>
    <submittedName>
        <fullName evidence="2">Biotin-independent malonate decarboxylase subunit gamma</fullName>
    </submittedName>
</protein>
<dbReference type="Proteomes" id="UP000823858">
    <property type="component" value="Unassembled WGS sequence"/>
</dbReference>
<accession>A0A9D2QEM8</accession>
<reference evidence="2" key="1">
    <citation type="journal article" date="2021" name="PeerJ">
        <title>Extensive microbial diversity within the chicken gut microbiome revealed by metagenomics and culture.</title>
        <authorList>
            <person name="Gilroy R."/>
            <person name="Ravi A."/>
            <person name="Getino M."/>
            <person name="Pursley I."/>
            <person name="Horton D.L."/>
            <person name="Alikhan N.F."/>
            <person name="Baker D."/>
            <person name="Gharbi K."/>
            <person name="Hall N."/>
            <person name="Watson M."/>
            <person name="Adriaenssens E.M."/>
            <person name="Foster-Nyarko E."/>
            <person name="Jarju S."/>
            <person name="Secka A."/>
            <person name="Antonio M."/>
            <person name="Oren A."/>
            <person name="Chaudhuri R.R."/>
            <person name="La Ragione R."/>
            <person name="Hildebrand F."/>
            <person name="Pallen M.J."/>
        </authorList>
    </citation>
    <scope>NUCLEOTIDE SEQUENCE</scope>
    <source>
        <strain evidence="2">ChiHjej13B12-4958</strain>
    </source>
</reference>
<organism evidence="2 3">
    <name type="scientific">Candidatus Corynebacterium faecigallinarum</name>
    <dbReference type="NCBI Taxonomy" id="2838528"/>
    <lineage>
        <taxon>Bacteria</taxon>
        <taxon>Bacillati</taxon>
        <taxon>Actinomycetota</taxon>
        <taxon>Actinomycetes</taxon>
        <taxon>Mycobacteriales</taxon>
        <taxon>Corynebacteriaceae</taxon>
        <taxon>Corynebacterium</taxon>
    </lineage>
</organism>
<feature type="region of interest" description="Disordered" evidence="1">
    <location>
        <begin position="247"/>
        <end position="277"/>
    </location>
</feature>
<dbReference type="SUPFAM" id="SSF52096">
    <property type="entry name" value="ClpP/crotonase"/>
    <property type="match status" value="1"/>
</dbReference>